<name>A0A0B6ZCU6_9EUPU</name>
<sequence length="63" mass="7246">MPALILYFNNRWDHSSHQSSSHLVPVILQVIDLVKLTKNKLFLGRDTQSARQTTEQLTILCLI</sequence>
<evidence type="ECO:0000313" key="1">
    <source>
        <dbReference type="EMBL" id="CEK66277.1"/>
    </source>
</evidence>
<accession>A0A0B6ZCU6</accession>
<proteinExistence type="predicted"/>
<dbReference type="EMBL" id="HACG01019412">
    <property type="protein sequence ID" value="CEK66277.1"/>
    <property type="molecule type" value="Transcribed_RNA"/>
</dbReference>
<protein>
    <submittedName>
        <fullName evidence="1">Uncharacterized protein</fullName>
    </submittedName>
</protein>
<organism evidence="1">
    <name type="scientific">Arion vulgaris</name>
    <dbReference type="NCBI Taxonomy" id="1028688"/>
    <lineage>
        <taxon>Eukaryota</taxon>
        <taxon>Metazoa</taxon>
        <taxon>Spiralia</taxon>
        <taxon>Lophotrochozoa</taxon>
        <taxon>Mollusca</taxon>
        <taxon>Gastropoda</taxon>
        <taxon>Heterobranchia</taxon>
        <taxon>Euthyneura</taxon>
        <taxon>Panpulmonata</taxon>
        <taxon>Eupulmonata</taxon>
        <taxon>Stylommatophora</taxon>
        <taxon>Helicina</taxon>
        <taxon>Arionoidea</taxon>
        <taxon>Arionidae</taxon>
        <taxon>Arion</taxon>
    </lineage>
</organism>
<reference evidence="1" key="1">
    <citation type="submission" date="2014-12" db="EMBL/GenBank/DDBJ databases">
        <title>Insight into the proteome of Arion vulgaris.</title>
        <authorList>
            <person name="Aradska J."/>
            <person name="Bulat T."/>
            <person name="Smidak R."/>
            <person name="Sarate P."/>
            <person name="Gangsoo J."/>
            <person name="Sialana F."/>
            <person name="Bilban M."/>
            <person name="Lubec G."/>
        </authorList>
    </citation>
    <scope>NUCLEOTIDE SEQUENCE</scope>
    <source>
        <tissue evidence="1">Skin</tissue>
    </source>
</reference>
<dbReference type="AlphaFoldDB" id="A0A0B6ZCU6"/>
<gene>
    <name evidence="1" type="primary">ORF58006</name>
</gene>